<evidence type="ECO:0000313" key="3">
    <source>
        <dbReference type="EMBL" id="CAB4679339.1"/>
    </source>
</evidence>
<dbReference type="PANTHER" id="PTHR35176:SF6">
    <property type="entry name" value="HEME OXYGENASE HI_0854-RELATED"/>
    <property type="match status" value="1"/>
</dbReference>
<accession>A0A6J6MZU7</accession>
<gene>
    <name evidence="3" type="ORF">UFOPK2366_00091</name>
</gene>
<reference evidence="3" key="1">
    <citation type="submission" date="2020-05" db="EMBL/GenBank/DDBJ databases">
        <authorList>
            <person name="Chiriac C."/>
            <person name="Salcher M."/>
            <person name="Ghai R."/>
            <person name="Kavagutti S V."/>
        </authorList>
    </citation>
    <scope>NUCLEOTIDE SEQUENCE</scope>
</reference>
<feature type="domain" description="Pyridoxamine 5'-phosphate oxidase N-terminal" evidence="2">
    <location>
        <begin position="6"/>
        <end position="133"/>
    </location>
</feature>
<dbReference type="InterPro" id="IPR011576">
    <property type="entry name" value="Pyridox_Oxase_N"/>
</dbReference>
<dbReference type="GO" id="GO:0005829">
    <property type="term" value="C:cytosol"/>
    <property type="evidence" value="ECO:0007669"/>
    <property type="project" value="TreeGrafter"/>
</dbReference>
<dbReference type="Pfam" id="PF01243">
    <property type="entry name" value="PNPOx_N"/>
    <property type="match status" value="1"/>
</dbReference>
<dbReference type="GO" id="GO:0016627">
    <property type="term" value="F:oxidoreductase activity, acting on the CH-CH group of donors"/>
    <property type="evidence" value="ECO:0007669"/>
    <property type="project" value="TreeGrafter"/>
</dbReference>
<sequence>MPKLSTDEVFSFLAEPNHLARIATVDADGMPRVVPLWFIMDGDMLCFTPREPAVIWQNMLRDPRIAISIDEDEAPYRKVTVQGHVEVLYQPGRDRLWQHLYRAIASRYIPLDSANAYVDSTDDQPRALCAVNLTAATSRVSTWRMPVPGEDPRGIWHNRYYVPGTKMAIDPETR</sequence>
<evidence type="ECO:0000259" key="2">
    <source>
        <dbReference type="Pfam" id="PF01243"/>
    </source>
</evidence>
<protein>
    <submittedName>
        <fullName evidence="3">Unannotated protein</fullName>
    </submittedName>
</protein>
<dbReference type="PANTHER" id="PTHR35176">
    <property type="entry name" value="HEME OXYGENASE HI_0854-RELATED"/>
    <property type="match status" value="1"/>
</dbReference>
<proteinExistence type="predicted"/>
<dbReference type="AlphaFoldDB" id="A0A6J6MZU7"/>
<organism evidence="3">
    <name type="scientific">freshwater metagenome</name>
    <dbReference type="NCBI Taxonomy" id="449393"/>
    <lineage>
        <taxon>unclassified sequences</taxon>
        <taxon>metagenomes</taxon>
        <taxon>ecological metagenomes</taxon>
    </lineage>
</organism>
<name>A0A6J6MZU7_9ZZZZ</name>
<dbReference type="EMBL" id="CAEZXM010000008">
    <property type="protein sequence ID" value="CAB4679339.1"/>
    <property type="molecule type" value="Genomic_DNA"/>
</dbReference>
<dbReference type="InterPro" id="IPR052019">
    <property type="entry name" value="F420H2_bilvrd_red/Heme_oxyg"/>
</dbReference>
<dbReference type="SUPFAM" id="SSF50475">
    <property type="entry name" value="FMN-binding split barrel"/>
    <property type="match status" value="1"/>
</dbReference>
<dbReference type="Gene3D" id="2.30.110.10">
    <property type="entry name" value="Electron Transport, Fmn-binding Protein, Chain A"/>
    <property type="match status" value="1"/>
</dbReference>
<keyword evidence="1" id="KW-0560">Oxidoreductase</keyword>
<evidence type="ECO:0000256" key="1">
    <source>
        <dbReference type="ARBA" id="ARBA00023002"/>
    </source>
</evidence>
<dbReference type="InterPro" id="IPR012349">
    <property type="entry name" value="Split_barrel_FMN-bd"/>
</dbReference>
<dbReference type="GO" id="GO:0070967">
    <property type="term" value="F:coenzyme F420 binding"/>
    <property type="evidence" value="ECO:0007669"/>
    <property type="project" value="TreeGrafter"/>
</dbReference>